<gene>
    <name evidence="2" type="ORF">M9Y10_038588</name>
</gene>
<dbReference type="InterPro" id="IPR011050">
    <property type="entry name" value="Pectin_lyase_fold/virulence"/>
</dbReference>
<sequence length="304" mass="34169">MPHSILFENVLASQLFCSFQCESLPESPDGATKTGCLSNVGTKFMFTNDNSYDLLNADISLISCTFIDCTTHQMSPIFIIQSSSVVMKNLIVRNCKYTFGQISAPFNHSKVQFSTFENCFNPFTISEGDFLFESSNFYISNSENNNNVNLQMCTTISFYNCTFRMNGDIFAITAEQTPDIRITSCNFLSDSKIEIKDGSYLMLVSTCFEHSESQSIINSDYSVKTDVRFNYNCRLSPTPVNQKQKRNPYAIATITVFTVCFAILFIALSILFFCKIGRNDVTQFGQLHEGSQGDDEVSSVELDD</sequence>
<keyword evidence="1" id="KW-0472">Membrane</keyword>
<reference evidence="2 3" key="1">
    <citation type="submission" date="2024-04" db="EMBL/GenBank/DDBJ databases">
        <title>Tritrichomonas musculus Genome.</title>
        <authorList>
            <person name="Alves-Ferreira E."/>
            <person name="Grigg M."/>
            <person name="Lorenzi H."/>
            <person name="Galac M."/>
        </authorList>
    </citation>
    <scope>NUCLEOTIDE SEQUENCE [LARGE SCALE GENOMIC DNA]</scope>
    <source>
        <strain evidence="2 3">EAF2021</strain>
    </source>
</reference>
<proteinExistence type="predicted"/>
<keyword evidence="1" id="KW-1133">Transmembrane helix</keyword>
<keyword evidence="1" id="KW-0812">Transmembrane</keyword>
<name>A0ABR2K8V1_9EUKA</name>
<feature type="transmembrane region" description="Helical" evidence="1">
    <location>
        <begin position="249"/>
        <end position="274"/>
    </location>
</feature>
<comment type="caution">
    <text evidence="2">The sequence shown here is derived from an EMBL/GenBank/DDBJ whole genome shotgun (WGS) entry which is preliminary data.</text>
</comment>
<dbReference type="SUPFAM" id="SSF51126">
    <property type="entry name" value="Pectin lyase-like"/>
    <property type="match status" value="1"/>
</dbReference>
<dbReference type="Proteomes" id="UP001470230">
    <property type="component" value="Unassembled WGS sequence"/>
</dbReference>
<organism evidence="2 3">
    <name type="scientific">Tritrichomonas musculus</name>
    <dbReference type="NCBI Taxonomy" id="1915356"/>
    <lineage>
        <taxon>Eukaryota</taxon>
        <taxon>Metamonada</taxon>
        <taxon>Parabasalia</taxon>
        <taxon>Tritrichomonadida</taxon>
        <taxon>Tritrichomonadidae</taxon>
        <taxon>Tritrichomonas</taxon>
    </lineage>
</organism>
<evidence type="ECO:0000313" key="3">
    <source>
        <dbReference type="Proteomes" id="UP001470230"/>
    </source>
</evidence>
<protein>
    <recommendedName>
        <fullName evidence="4">Surface antigen BspA-like</fullName>
    </recommendedName>
</protein>
<keyword evidence="3" id="KW-1185">Reference proteome</keyword>
<dbReference type="EMBL" id="JAPFFF010000006">
    <property type="protein sequence ID" value="KAK8887539.1"/>
    <property type="molecule type" value="Genomic_DNA"/>
</dbReference>
<evidence type="ECO:0008006" key="4">
    <source>
        <dbReference type="Google" id="ProtNLM"/>
    </source>
</evidence>
<evidence type="ECO:0000256" key="1">
    <source>
        <dbReference type="SAM" id="Phobius"/>
    </source>
</evidence>
<evidence type="ECO:0000313" key="2">
    <source>
        <dbReference type="EMBL" id="KAK8887539.1"/>
    </source>
</evidence>
<accession>A0ABR2K8V1</accession>